<evidence type="ECO:0000313" key="5">
    <source>
        <dbReference type="Proteomes" id="UP000218899"/>
    </source>
</evidence>
<dbReference type="AlphaFoldDB" id="A0A1B4V9N6"/>
<dbReference type="Gene3D" id="3.40.50.12780">
    <property type="entry name" value="N-terminal domain of ligase-like"/>
    <property type="match status" value="1"/>
</dbReference>
<dbReference type="SUPFAM" id="SSF56801">
    <property type="entry name" value="Acetyl-CoA synthetase-like"/>
    <property type="match status" value="1"/>
</dbReference>
<evidence type="ECO:0000256" key="2">
    <source>
        <dbReference type="ARBA" id="ARBA00022598"/>
    </source>
</evidence>
<dbReference type="SUPFAM" id="SSF69593">
    <property type="entry name" value="Glycerol-3-phosphate (1)-acyltransferase"/>
    <property type="match status" value="1"/>
</dbReference>
<dbReference type="PANTHER" id="PTHR43201">
    <property type="entry name" value="ACYL-COA SYNTHETASE"/>
    <property type="match status" value="1"/>
</dbReference>
<comment type="similarity">
    <text evidence="1">Belongs to the ATP-dependent AMP-binding enzyme family.</text>
</comment>
<dbReference type="InterPro" id="IPR045851">
    <property type="entry name" value="AMP-bd_C_sf"/>
</dbReference>
<sequence length="720" mass="79876">MGWLKTIIRTVLRLCYRVEVSGLEHFHAAGPRVLVVANHTSFLDAVLLAAFLPDDLTFAINTHIARRWWVRPFLRLVRSFPMDPTSPYSTRALIRYLQEDRKAAIFPEGRITVTGSLMKIYDGTGMIADKSRSVLLPVRIDGAQYTPFSRLRGRVRLRWFPRIRLTIQPPTRIELPETVRGRARRQKAGAVLSDIMTQMMFATSNYRKTLFDALLDAKHIHGGRHPVVEDIERRPLSYRDLVMRAFILGRLTARITKREAPVGVLLPNAAGTAVVFFGLHLYGRVPAMLNYTVGVQGMLSACRTAGIHTVLTSRRFVEAAKLGAAVEALCKEVEVVFVDDLRHRVGALDKLSALLAVPFARLLYHGFLGAPKPESPAVILFTSGSEGAPKGVVLSHANLLANAQQIAARFAFSSRDKILNALPVFHSFGLTAGTLLPILAGMRTFFYPSPLHYRIVPEMAYDVNATVLFGTNTFLKGYARYAHPYDFYSVRYVFAGAEKLQDDVRRVWMEKFGVRIFEGYGATETSPVLTANTPMDYRPGSPGRFVPGIEYRLEPVSGVETGGRLHVRGPNVMLGYLLADRPGELVPPRSSLGEGWYDTGDIVTVDEDGFLYIQGRAKRFAKVGGEMVSLALVEELAARTWPEAQHAVINLPDAQKGEQLVLLTNRRDASRAELLARARADGIGEINVPKRIVTTKNLPVLGTGKTDYAAARAFVEKEVA</sequence>
<dbReference type="RefSeq" id="WP_096462604.1">
    <property type="nucleotide sequence ID" value="NZ_AP014936.1"/>
</dbReference>
<accession>A0A1B4V9N6</accession>
<dbReference type="Pfam" id="PF00501">
    <property type="entry name" value="AMP-binding"/>
    <property type="match status" value="1"/>
</dbReference>
<gene>
    <name evidence="4" type="ORF">SVA_3755</name>
</gene>
<evidence type="ECO:0000313" key="4">
    <source>
        <dbReference type="EMBL" id="BAU50289.1"/>
    </source>
</evidence>
<dbReference type="KEGG" id="sva:SVA_3755"/>
<proteinExistence type="inferred from homology"/>
<dbReference type="PANTHER" id="PTHR43201:SF5">
    <property type="entry name" value="MEDIUM-CHAIN ACYL-COA LIGASE ACSF2, MITOCHONDRIAL"/>
    <property type="match status" value="1"/>
</dbReference>
<dbReference type="InterPro" id="IPR020845">
    <property type="entry name" value="AMP-binding_CS"/>
</dbReference>
<dbReference type="PROSITE" id="PS00455">
    <property type="entry name" value="AMP_BINDING"/>
    <property type="match status" value="1"/>
</dbReference>
<dbReference type="GO" id="GO:0031956">
    <property type="term" value="F:medium-chain fatty acid-CoA ligase activity"/>
    <property type="evidence" value="ECO:0007669"/>
    <property type="project" value="TreeGrafter"/>
</dbReference>
<protein>
    <submittedName>
        <fullName evidence="4">AMP-dependent synthetase</fullName>
    </submittedName>
</protein>
<dbReference type="EMBL" id="AP014936">
    <property type="protein sequence ID" value="BAU50289.1"/>
    <property type="molecule type" value="Genomic_DNA"/>
</dbReference>
<reference evidence="4 5" key="1">
    <citation type="submission" date="2015-08" db="EMBL/GenBank/DDBJ databases">
        <title>Complete genome sequence of Sulfurifustis variabilis.</title>
        <authorList>
            <person name="Miura A."/>
            <person name="Kojima H."/>
            <person name="Fukui M."/>
        </authorList>
    </citation>
    <scope>NUCLEOTIDE SEQUENCE [LARGE SCALE GENOMIC DNA]</scope>
    <source>
        <strain evidence="5">skN76</strain>
    </source>
</reference>
<dbReference type="InterPro" id="IPR042099">
    <property type="entry name" value="ANL_N_sf"/>
</dbReference>
<keyword evidence="2" id="KW-0436">Ligase</keyword>
<dbReference type="Pfam" id="PF01553">
    <property type="entry name" value="Acyltransferase"/>
    <property type="match status" value="1"/>
</dbReference>
<dbReference type="CDD" id="cd07989">
    <property type="entry name" value="LPLAT_AGPAT-like"/>
    <property type="match status" value="1"/>
</dbReference>
<dbReference type="GO" id="GO:0006631">
    <property type="term" value="P:fatty acid metabolic process"/>
    <property type="evidence" value="ECO:0007669"/>
    <property type="project" value="TreeGrafter"/>
</dbReference>
<evidence type="ECO:0000256" key="1">
    <source>
        <dbReference type="ARBA" id="ARBA00006432"/>
    </source>
</evidence>
<evidence type="ECO:0000259" key="3">
    <source>
        <dbReference type="SMART" id="SM00563"/>
    </source>
</evidence>
<organism evidence="4 5">
    <name type="scientific">Sulfurifustis variabilis</name>
    <dbReference type="NCBI Taxonomy" id="1675686"/>
    <lineage>
        <taxon>Bacteria</taxon>
        <taxon>Pseudomonadati</taxon>
        <taxon>Pseudomonadota</taxon>
        <taxon>Gammaproteobacteria</taxon>
        <taxon>Acidiferrobacterales</taxon>
        <taxon>Acidiferrobacteraceae</taxon>
        <taxon>Sulfurifustis</taxon>
    </lineage>
</organism>
<dbReference type="OrthoDB" id="9757559at2"/>
<dbReference type="Gene3D" id="3.30.300.30">
    <property type="match status" value="1"/>
</dbReference>
<name>A0A1B4V9N6_9GAMM</name>
<feature type="domain" description="Phospholipid/glycerol acyltransferase" evidence="3">
    <location>
        <begin position="33"/>
        <end position="143"/>
    </location>
</feature>
<dbReference type="SMART" id="SM00563">
    <property type="entry name" value="PlsC"/>
    <property type="match status" value="1"/>
</dbReference>
<dbReference type="InterPro" id="IPR002123">
    <property type="entry name" value="Plipid/glycerol_acylTrfase"/>
</dbReference>
<dbReference type="GO" id="GO:0016746">
    <property type="term" value="F:acyltransferase activity"/>
    <property type="evidence" value="ECO:0007669"/>
    <property type="project" value="InterPro"/>
</dbReference>
<dbReference type="Proteomes" id="UP000218899">
    <property type="component" value="Chromosome"/>
</dbReference>
<dbReference type="InterPro" id="IPR000873">
    <property type="entry name" value="AMP-dep_synth/lig_dom"/>
</dbReference>
<keyword evidence="5" id="KW-1185">Reference proteome</keyword>